<dbReference type="STRING" id="185761.SAMN05660282_00655"/>
<dbReference type="NCBIfam" id="NF002546">
    <property type="entry name" value="PRK02101.2-4"/>
    <property type="match status" value="1"/>
</dbReference>
<dbReference type="PANTHER" id="PTHR30283:SF4">
    <property type="entry name" value="PEROXIDE STRESS RESISTANCE PROTEIN YAAA"/>
    <property type="match status" value="1"/>
</dbReference>
<evidence type="ECO:0000313" key="2">
    <source>
        <dbReference type="Proteomes" id="UP000199065"/>
    </source>
</evidence>
<name>A0A1I2REK1_9CORY</name>
<dbReference type="PANTHER" id="PTHR30283">
    <property type="entry name" value="PEROXIDE STRESS RESPONSE PROTEIN YAAA"/>
    <property type="match status" value="1"/>
</dbReference>
<dbReference type="Pfam" id="PF03883">
    <property type="entry name" value="H2O2_YaaD"/>
    <property type="match status" value="1"/>
</dbReference>
<proteinExistence type="predicted"/>
<organism evidence="1 2">
    <name type="scientific">Corynebacterium spheniscorum</name>
    <dbReference type="NCBI Taxonomy" id="185761"/>
    <lineage>
        <taxon>Bacteria</taxon>
        <taxon>Bacillati</taxon>
        <taxon>Actinomycetota</taxon>
        <taxon>Actinomycetes</taxon>
        <taxon>Mycobacteriales</taxon>
        <taxon>Corynebacteriaceae</taxon>
        <taxon>Corynebacterium</taxon>
    </lineage>
</organism>
<reference evidence="1 2" key="1">
    <citation type="submission" date="2016-10" db="EMBL/GenBank/DDBJ databases">
        <authorList>
            <person name="de Groot N.N."/>
        </authorList>
    </citation>
    <scope>NUCLEOTIDE SEQUENCE [LARGE SCALE GENOMIC DNA]</scope>
    <source>
        <strain>J11</strain>
        <strain evidence="2">PG 39</strain>
    </source>
</reference>
<dbReference type="EMBL" id="FOPJ01000003">
    <property type="protein sequence ID" value="SFG36291.1"/>
    <property type="molecule type" value="Genomic_DNA"/>
</dbReference>
<dbReference type="GO" id="GO:0005829">
    <property type="term" value="C:cytosol"/>
    <property type="evidence" value="ECO:0007669"/>
    <property type="project" value="TreeGrafter"/>
</dbReference>
<dbReference type="InterPro" id="IPR005583">
    <property type="entry name" value="YaaA"/>
</dbReference>
<sequence length="255" mass="27501">MGMLIVLPPSETKASGGSFPPLDFDSLRFPELTDIRRDIAADLQALSVDETLAALGLSEKLRDEAAANQQVLSSATIPAIERYTGVLYDALQAASLDDAARTRLAVGSAFFGVVGAQDLIPHYRLSGGSKLPRRNGSPHRNGSLPTMKARWGKHLTQALEQVDQLVVDLRSGTYQSLGPLKDAVTVRVEHVRPDGSRKVVSHFNKHYKGLLARELALSSQDAHTAEEVARIAAEAGLEVEVGTAKKETLTMVVRD</sequence>
<dbReference type="AlphaFoldDB" id="A0A1I2REK1"/>
<evidence type="ECO:0000313" key="1">
    <source>
        <dbReference type="EMBL" id="SFG36291.1"/>
    </source>
</evidence>
<protein>
    <submittedName>
        <fullName evidence="1">Uncharacterized protein</fullName>
    </submittedName>
</protein>
<dbReference type="GO" id="GO:0033194">
    <property type="term" value="P:response to hydroperoxide"/>
    <property type="evidence" value="ECO:0007669"/>
    <property type="project" value="TreeGrafter"/>
</dbReference>
<gene>
    <name evidence="1" type="ORF">SAMN05660282_00655</name>
</gene>
<keyword evidence="2" id="KW-1185">Reference proteome</keyword>
<dbReference type="Proteomes" id="UP000199065">
    <property type="component" value="Unassembled WGS sequence"/>
</dbReference>
<accession>A0A1I2REK1</accession>